<organism evidence="2 3">
    <name type="scientific">Chlorella ohadii</name>
    <dbReference type="NCBI Taxonomy" id="2649997"/>
    <lineage>
        <taxon>Eukaryota</taxon>
        <taxon>Viridiplantae</taxon>
        <taxon>Chlorophyta</taxon>
        <taxon>core chlorophytes</taxon>
        <taxon>Trebouxiophyceae</taxon>
        <taxon>Chlorellales</taxon>
        <taxon>Chlorellaceae</taxon>
        <taxon>Chlorella clade</taxon>
        <taxon>Chlorella</taxon>
    </lineage>
</organism>
<dbReference type="SUPFAM" id="SSF53448">
    <property type="entry name" value="Nucleotide-diphospho-sugar transferases"/>
    <property type="match status" value="1"/>
</dbReference>
<keyword evidence="3" id="KW-1185">Reference proteome</keyword>
<evidence type="ECO:0000256" key="1">
    <source>
        <dbReference type="SAM" id="MobiDB-lite"/>
    </source>
</evidence>
<dbReference type="InterPro" id="IPR029044">
    <property type="entry name" value="Nucleotide-diphossugar_trans"/>
</dbReference>
<sequence>MGLMRPGSWDAGAADKGSAWARHGGAASHGMRTCAALALLVAAALLVVGLQWEPGYSSIVHQLRTAEGSEPSHWVPGSRGRGSGAYRTSLRSAPSDGQVQGILPTQGERLLSFEACGDPAVQRIALLSGLVLAAELNRTAVLPRLLLDGSAAEFGSVYNVDHFVAELRRQGVQLMARSPDGAQPMQLELGGHYDALAALQRTYAGVQHISTSCPAFRLPPDLFVKHERLAFAAIKALQLGPLLDFLLRAQQHMQRQSADGLYNVLYLHAEQDWVQQCVRWERIGPGARLDNCMNNTRTVGMSLRVHNVDTQVPLLVLTGQGSVDEELLGSAVASLQNEGYKVVGWGDLSGITGTLTRDAAALVQYYLALGAHQFAGNSVAVPDALLIMERWNAGLYATYYNGGNIPLEAHIPLFPMPWVFTYNDWSAGTEYDWMVQAAVTSAIEVGRVKPHCMFTGSTESPMYRWLASKDITLILHTPEWKEALIRESMTGDVNIQARKRQSHLYKSTGAIVGAYLRIDIPKLPHFDQYNYVLFTDCDVYFRKHMKLIDWGTPLPAAIGMGYERYDWFPYNNGVMLWNMPYMKKTNAAFVDWILNQHNGLYYGRYTAVDQGAFNQYYEQEVKGKPISRKFNAMIYLEFRDDARIVHLHGPKMNHYLEYLRTGNCQFGDLCTWGIYKGGLCKYAAEYLRYVPEWQVVHHVHRLCTNLMAGSWHPPHKNVPKNTCDA</sequence>
<proteinExistence type="predicted"/>
<dbReference type="Proteomes" id="UP001205105">
    <property type="component" value="Unassembled WGS sequence"/>
</dbReference>
<name>A0AAD5H6N9_9CHLO</name>
<comment type="caution">
    <text evidence="2">The sequence shown here is derived from an EMBL/GenBank/DDBJ whole genome shotgun (WGS) entry which is preliminary data.</text>
</comment>
<protein>
    <submittedName>
        <fullName evidence="2">Uncharacterized protein</fullName>
    </submittedName>
</protein>
<accession>A0AAD5H6N9</accession>
<dbReference type="Gene3D" id="3.90.550.10">
    <property type="entry name" value="Spore Coat Polysaccharide Biosynthesis Protein SpsA, Chain A"/>
    <property type="match status" value="1"/>
</dbReference>
<dbReference type="AlphaFoldDB" id="A0AAD5H6N9"/>
<evidence type="ECO:0000313" key="3">
    <source>
        <dbReference type="Proteomes" id="UP001205105"/>
    </source>
</evidence>
<feature type="region of interest" description="Disordered" evidence="1">
    <location>
        <begin position="1"/>
        <end position="22"/>
    </location>
</feature>
<evidence type="ECO:0000313" key="2">
    <source>
        <dbReference type="EMBL" id="KAI7845916.1"/>
    </source>
</evidence>
<reference evidence="2" key="1">
    <citation type="submission" date="2020-11" db="EMBL/GenBank/DDBJ databases">
        <title>Chlorella ohadii genome sequencing and assembly.</title>
        <authorList>
            <person name="Murik O."/>
            <person name="Treves H."/>
            <person name="Kedem I."/>
            <person name="Shotland Y."/>
            <person name="Kaplan A."/>
        </authorList>
    </citation>
    <scope>NUCLEOTIDE SEQUENCE</scope>
    <source>
        <strain evidence="2">1</strain>
    </source>
</reference>
<dbReference type="EMBL" id="JADXDR010000011">
    <property type="protein sequence ID" value="KAI7845916.1"/>
    <property type="molecule type" value="Genomic_DNA"/>
</dbReference>
<gene>
    <name evidence="2" type="ORF">COHA_000462</name>
</gene>